<organism evidence="1 2">
    <name type="scientific">Streptococcus pyogenes</name>
    <dbReference type="NCBI Taxonomy" id="1314"/>
    <lineage>
        <taxon>Bacteria</taxon>
        <taxon>Bacillati</taxon>
        <taxon>Bacillota</taxon>
        <taxon>Bacilli</taxon>
        <taxon>Lactobacillales</taxon>
        <taxon>Streptococcaceae</taxon>
        <taxon>Streptococcus</taxon>
    </lineage>
</organism>
<dbReference type="EMBL" id="SJLL01000009">
    <property type="protein sequence ID" value="TYK98905.1"/>
    <property type="molecule type" value="Genomic_DNA"/>
</dbReference>
<dbReference type="AlphaFoldDB" id="A0A5S4TIM2"/>
<gene>
    <name evidence="1" type="ORF">E0F66_08570</name>
</gene>
<proteinExistence type="predicted"/>
<sequence length="90" mass="10609">MILFLRWCLRQRLPLEFHTLVLSLRSQKSVWVSLSILMPLLPQQKAAVLAHPTCRNRKPDVKSVDLFMLFEHKSGFVYFLKPSQVVKVFR</sequence>
<accession>A0A5S4TIM2</accession>
<name>A0A5S4TIM2_STRPY</name>
<evidence type="ECO:0000313" key="2">
    <source>
        <dbReference type="Proteomes" id="UP000324058"/>
    </source>
</evidence>
<dbReference type="STRING" id="1314.SD89_08700"/>
<reference evidence="1 2" key="1">
    <citation type="submission" date="2019-02" db="EMBL/GenBank/DDBJ databases">
        <title>Novel genomic isolates of S. pyogenes and S. dysgalactiae subsp. equisimilis associated to necrotising fasciitis (NSTI).</title>
        <authorList>
            <person name="Barrantes I."/>
        </authorList>
    </citation>
    <scope>NUCLEOTIDE SEQUENCE [LARGE SCALE GENOMIC DNA]</scope>
    <source>
        <strain evidence="1 2">SPY2028</strain>
    </source>
</reference>
<evidence type="ECO:0000313" key="1">
    <source>
        <dbReference type="EMBL" id="TYK98905.1"/>
    </source>
</evidence>
<protein>
    <submittedName>
        <fullName evidence="1">Uncharacterized protein</fullName>
    </submittedName>
</protein>
<comment type="caution">
    <text evidence="1">The sequence shown here is derived from an EMBL/GenBank/DDBJ whole genome shotgun (WGS) entry which is preliminary data.</text>
</comment>
<dbReference type="Proteomes" id="UP000324058">
    <property type="component" value="Unassembled WGS sequence"/>
</dbReference>